<dbReference type="RefSeq" id="WP_167666719.1">
    <property type="nucleotide sequence ID" value="NZ_LT594324.1"/>
</dbReference>
<dbReference type="Pfam" id="PF02517">
    <property type="entry name" value="Rce1-like"/>
    <property type="match status" value="1"/>
</dbReference>
<protein>
    <submittedName>
        <fullName evidence="3">CAAX protease self-immunity</fullName>
    </submittedName>
</protein>
<feature type="transmembrane region" description="Helical" evidence="1">
    <location>
        <begin position="82"/>
        <end position="105"/>
    </location>
</feature>
<feature type="transmembrane region" description="Helical" evidence="1">
    <location>
        <begin position="21"/>
        <end position="40"/>
    </location>
</feature>
<evidence type="ECO:0000313" key="3">
    <source>
        <dbReference type="EMBL" id="SBT43270.1"/>
    </source>
</evidence>
<gene>
    <name evidence="3" type="ORF">GA0070621_1742</name>
</gene>
<dbReference type="GO" id="GO:0080120">
    <property type="term" value="P:CAAX-box protein maturation"/>
    <property type="evidence" value="ECO:0007669"/>
    <property type="project" value="UniProtKB-ARBA"/>
</dbReference>
<dbReference type="PATRIC" id="fig|299146.4.peg.1802"/>
<dbReference type="Proteomes" id="UP000198765">
    <property type="component" value="Chromosome I"/>
</dbReference>
<accession>A0A1A8ZHB6</accession>
<organism evidence="3 4">
    <name type="scientific">Micromonospora narathiwatensis</name>
    <dbReference type="NCBI Taxonomy" id="299146"/>
    <lineage>
        <taxon>Bacteria</taxon>
        <taxon>Bacillati</taxon>
        <taxon>Actinomycetota</taxon>
        <taxon>Actinomycetes</taxon>
        <taxon>Micromonosporales</taxon>
        <taxon>Micromonosporaceae</taxon>
        <taxon>Micromonospora</taxon>
    </lineage>
</organism>
<sequence length="226" mass="24861">MSGTVASPTTGRSATERGRRLRLAVEYLVLFYGAVAAFAWWDVPGGPVPELVLLGALAWWWLRRQPTFDRADLGRPAALRPALPAVLRLWTVAFVLAVVVVAVLTPERLFDLPRQQPVIWVAVVVLYPVLSVYPQELIFRAFLCHRYAPVFGRGGGLVAASAAAFGFAHIIFGSWLSVLLTLVGGVLFARRYLRTRSLLVVWVEHAAYGVLAFTVGLGAYFYHAAQ</sequence>
<dbReference type="GO" id="GO:0004175">
    <property type="term" value="F:endopeptidase activity"/>
    <property type="evidence" value="ECO:0007669"/>
    <property type="project" value="UniProtKB-ARBA"/>
</dbReference>
<keyword evidence="1" id="KW-0472">Membrane</keyword>
<keyword evidence="4" id="KW-1185">Reference proteome</keyword>
<dbReference type="GO" id="GO:0006508">
    <property type="term" value="P:proteolysis"/>
    <property type="evidence" value="ECO:0007669"/>
    <property type="project" value="UniProtKB-KW"/>
</dbReference>
<keyword evidence="1" id="KW-0812">Transmembrane</keyword>
<keyword evidence="3" id="KW-0378">Hydrolase</keyword>
<evidence type="ECO:0000256" key="1">
    <source>
        <dbReference type="SAM" id="Phobius"/>
    </source>
</evidence>
<name>A0A1A8ZHB6_9ACTN</name>
<keyword evidence="1" id="KW-1133">Transmembrane helix</keyword>
<dbReference type="AlphaFoldDB" id="A0A1A8ZHB6"/>
<reference evidence="3 4" key="1">
    <citation type="submission" date="2016-06" db="EMBL/GenBank/DDBJ databases">
        <authorList>
            <person name="Kjaerup R.B."/>
            <person name="Dalgaard T.S."/>
            <person name="Juul-Madsen H.R."/>
        </authorList>
    </citation>
    <scope>NUCLEOTIDE SEQUENCE [LARGE SCALE GENOMIC DNA]</scope>
    <source>
        <strain evidence="3 4">DSM 45248</strain>
    </source>
</reference>
<feature type="domain" description="CAAX prenyl protease 2/Lysostaphin resistance protein A-like" evidence="2">
    <location>
        <begin position="120"/>
        <end position="208"/>
    </location>
</feature>
<proteinExistence type="predicted"/>
<feature type="transmembrane region" description="Helical" evidence="1">
    <location>
        <begin position="117"/>
        <end position="138"/>
    </location>
</feature>
<evidence type="ECO:0000313" key="4">
    <source>
        <dbReference type="Proteomes" id="UP000198765"/>
    </source>
</evidence>
<dbReference type="InterPro" id="IPR003675">
    <property type="entry name" value="Rce1/LyrA-like_dom"/>
</dbReference>
<feature type="transmembrane region" description="Helical" evidence="1">
    <location>
        <begin position="205"/>
        <end position="223"/>
    </location>
</feature>
<keyword evidence="3" id="KW-0645">Protease</keyword>
<dbReference type="EMBL" id="LT594324">
    <property type="protein sequence ID" value="SBT43270.1"/>
    <property type="molecule type" value="Genomic_DNA"/>
</dbReference>
<feature type="transmembrane region" description="Helical" evidence="1">
    <location>
        <begin position="174"/>
        <end position="193"/>
    </location>
</feature>
<evidence type="ECO:0000259" key="2">
    <source>
        <dbReference type="Pfam" id="PF02517"/>
    </source>
</evidence>